<proteinExistence type="predicted"/>
<comment type="caution">
    <text evidence="2">The sequence shown here is derived from an EMBL/GenBank/DDBJ whole genome shotgun (WGS) entry which is preliminary data.</text>
</comment>
<sequence length="284" mass="33298">MEQYDKYQLYLRLTNKKEPTKNNEALNSSTKKQHPTILSGKRNPNNEAYQKLHQSSEIFKENTTPIKNDITKPKNYATERKSLEDKNTKRTLIPSSDQFQSPERKCSSNIRYNPNIESSQKESKRILKTCEQRHQDFSHRINLPISAMQIKDYKEDNYGLGKQKSHESTQKLKSYLDLQGHLNNQSYQSQTDRLFKSQTKIQKNLLSSYQICKAQSEIKNGKKRFIQSAMQQQLSPPDNPIQPKNIHKVFVKSSQEIWDKQQSQQKAIVKMNHANQQKSQIELR</sequence>
<feature type="region of interest" description="Disordered" evidence="1">
    <location>
        <begin position="13"/>
        <end position="48"/>
    </location>
</feature>
<keyword evidence="3" id="KW-1185">Reference proteome</keyword>
<organism evidence="2 3">
    <name type="scientific">Paramecium octaurelia</name>
    <dbReference type="NCBI Taxonomy" id="43137"/>
    <lineage>
        <taxon>Eukaryota</taxon>
        <taxon>Sar</taxon>
        <taxon>Alveolata</taxon>
        <taxon>Ciliophora</taxon>
        <taxon>Intramacronucleata</taxon>
        <taxon>Oligohymenophorea</taxon>
        <taxon>Peniculida</taxon>
        <taxon>Parameciidae</taxon>
        <taxon>Paramecium</taxon>
    </lineage>
</organism>
<gene>
    <name evidence="2" type="ORF">POCTA_138.1.T0660286</name>
</gene>
<accession>A0A8S1VGE5</accession>
<dbReference type="OrthoDB" id="296584at2759"/>
<reference evidence="2" key="1">
    <citation type="submission" date="2021-01" db="EMBL/GenBank/DDBJ databases">
        <authorList>
            <consortium name="Genoscope - CEA"/>
            <person name="William W."/>
        </authorList>
    </citation>
    <scope>NUCLEOTIDE SEQUENCE</scope>
</reference>
<dbReference type="Proteomes" id="UP000683925">
    <property type="component" value="Unassembled WGS sequence"/>
</dbReference>
<evidence type="ECO:0000313" key="2">
    <source>
        <dbReference type="EMBL" id="CAD8176234.1"/>
    </source>
</evidence>
<dbReference type="AlphaFoldDB" id="A0A8S1VGE5"/>
<name>A0A8S1VGE5_PAROT</name>
<evidence type="ECO:0000313" key="3">
    <source>
        <dbReference type="Proteomes" id="UP000683925"/>
    </source>
</evidence>
<dbReference type="EMBL" id="CAJJDP010000065">
    <property type="protein sequence ID" value="CAD8176234.1"/>
    <property type="molecule type" value="Genomic_DNA"/>
</dbReference>
<dbReference type="OMA" id="ISAMQIK"/>
<evidence type="ECO:0000256" key="1">
    <source>
        <dbReference type="SAM" id="MobiDB-lite"/>
    </source>
</evidence>
<protein>
    <submittedName>
        <fullName evidence="2">Uncharacterized protein</fullName>
    </submittedName>
</protein>